<dbReference type="OrthoDB" id="3532275at2759"/>
<accession>A0A1L7XIA5</accession>
<evidence type="ECO:0000313" key="3">
    <source>
        <dbReference type="Proteomes" id="UP000184330"/>
    </source>
</evidence>
<evidence type="ECO:0000256" key="1">
    <source>
        <dbReference type="SAM" id="MobiDB-lite"/>
    </source>
</evidence>
<dbReference type="Proteomes" id="UP000184330">
    <property type="component" value="Unassembled WGS sequence"/>
</dbReference>
<proteinExistence type="predicted"/>
<reference evidence="2 3" key="1">
    <citation type="submission" date="2016-03" db="EMBL/GenBank/DDBJ databases">
        <authorList>
            <person name="Ploux O."/>
        </authorList>
    </citation>
    <scope>NUCLEOTIDE SEQUENCE [LARGE SCALE GENOMIC DNA]</scope>
    <source>
        <strain evidence="2 3">UAMH 11012</strain>
    </source>
</reference>
<evidence type="ECO:0000313" key="2">
    <source>
        <dbReference type="EMBL" id="CZR64748.1"/>
    </source>
</evidence>
<keyword evidence="3" id="KW-1185">Reference proteome</keyword>
<feature type="region of interest" description="Disordered" evidence="1">
    <location>
        <begin position="253"/>
        <end position="296"/>
    </location>
</feature>
<dbReference type="EMBL" id="FJOG01000028">
    <property type="protein sequence ID" value="CZR64748.1"/>
    <property type="molecule type" value="Genomic_DNA"/>
</dbReference>
<name>A0A1L7XIA5_9HELO</name>
<feature type="compositionally biased region" description="Basic and acidic residues" evidence="1">
    <location>
        <begin position="283"/>
        <end position="296"/>
    </location>
</feature>
<organism evidence="2 3">
    <name type="scientific">Phialocephala subalpina</name>
    <dbReference type="NCBI Taxonomy" id="576137"/>
    <lineage>
        <taxon>Eukaryota</taxon>
        <taxon>Fungi</taxon>
        <taxon>Dikarya</taxon>
        <taxon>Ascomycota</taxon>
        <taxon>Pezizomycotina</taxon>
        <taxon>Leotiomycetes</taxon>
        <taxon>Helotiales</taxon>
        <taxon>Mollisiaceae</taxon>
        <taxon>Phialocephala</taxon>
        <taxon>Phialocephala fortinii species complex</taxon>
    </lineage>
</organism>
<dbReference type="AlphaFoldDB" id="A0A1L7XIA5"/>
<sequence>MPRWRPGTAIGPQRRSYPAITSDLNTQLLVKVTPPLRELRDVFNTNKSPGSLGPQLSAGLTCLSSAFFKLPTSTTARIQDHPWNLTTVSVPGFIVPSAVEEWVRTKLKDQIVALEGLGCEDLKARLEYVALSLSDMSDEVRPWIQEYGLEVLWIVGGCLISIFSSKSSPAMWICGFGEGTESVIQAVVWDAVEEGAFAYLQSGSAGEGRAGHKKGEQGIGALVKLYVEKQEGVKVRHGDVTELTKAQVEANAEGAILTREDESTEDGNARDGKFEEVEDELEAGSKVEDWKAKSKL</sequence>
<protein>
    <submittedName>
        <fullName evidence="2">Uncharacterized protein</fullName>
    </submittedName>
</protein>
<gene>
    <name evidence="2" type="ORF">PAC_14647</name>
</gene>